<dbReference type="AlphaFoldDB" id="A0A9D4UJ62"/>
<evidence type="ECO:0000313" key="2">
    <source>
        <dbReference type="EMBL" id="KAI5068820.1"/>
    </source>
</evidence>
<accession>A0A9D4UJ62</accession>
<proteinExistence type="predicted"/>
<organism evidence="2 3">
    <name type="scientific">Adiantum capillus-veneris</name>
    <name type="common">Maidenhair fern</name>
    <dbReference type="NCBI Taxonomy" id="13818"/>
    <lineage>
        <taxon>Eukaryota</taxon>
        <taxon>Viridiplantae</taxon>
        <taxon>Streptophyta</taxon>
        <taxon>Embryophyta</taxon>
        <taxon>Tracheophyta</taxon>
        <taxon>Polypodiopsida</taxon>
        <taxon>Polypodiidae</taxon>
        <taxon>Polypodiales</taxon>
        <taxon>Pteridineae</taxon>
        <taxon>Pteridaceae</taxon>
        <taxon>Vittarioideae</taxon>
        <taxon>Adiantum</taxon>
    </lineage>
</organism>
<feature type="compositionally biased region" description="Low complexity" evidence="1">
    <location>
        <begin position="135"/>
        <end position="144"/>
    </location>
</feature>
<gene>
    <name evidence="2" type="ORF">GOP47_0017165</name>
</gene>
<dbReference type="Proteomes" id="UP000886520">
    <property type="component" value="Chromosome 16"/>
</dbReference>
<evidence type="ECO:0000256" key="1">
    <source>
        <dbReference type="SAM" id="MobiDB-lite"/>
    </source>
</evidence>
<dbReference type="EMBL" id="JABFUD020000016">
    <property type="protein sequence ID" value="KAI5068820.1"/>
    <property type="molecule type" value="Genomic_DNA"/>
</dbReference>
<sequence length="155" mass="16307">MDASADAVVRDQAIRAAGELPAEVGVDGGEDCEAGLQRSIQHKGVYREGRCEFSDIAEHTELRRRDRHICEISSGEVRELREEAVHEGVARLDEDDGEDGVGDNAAAECKHGSVRQRGGGTKKSVRRGGVDDVGVRGPAGAAARSLHGAGQLAGP</sequence>
<evidence type="ECO:0000313" key="3">
    <source>
        <dbReference type="Proteomes" id="UP000886520"/>
    </source>
</evidence>
<comment type="caution">
    <text evidence="2">The sequence shown here is derived from an EMBL/GenBank/DDBJ whole genome shotgun (WGS) entry which is preliminary data.</text>
</comment>
<name>A0A9D4UJ62_ADICA</name>
<feature type="region of interest" description="Disordered" evidence="1">
    <location>
        <begin position="90"/>
        <end position="155"/>
    </location>
</feature>
<reference evidence="2" key="1">
    <citation type="submission" date="2021-01" db="EMBL/GenBank/DDBJ databases">
        <title>Adiantum capillus-veneris genome.</title>
        <authorList>
            <person name="Fang Y."/>
            <person name="Liao Q."/>
        </authorList>
    </citation>
    <scope>NUCLEOTIDE SEQUENCE</scope>
    <source>
        <strain evidence="2">H3</strain>
        <tissue evidence="2">Leaf</tissue>
    </source>
</reference>
<protein>
    <submittedName>
        <fullName evidence="2">Uncharacterized protein</fullName>
    </submittedName>
</protein>
<keyword evidence="3" id="KW-1185">Reference proteome</keyword>